<name>A0ABQ5QD58_9BACT</name>
<evidence type="ECO:0000313" key="2">
    <source>
        <dbReference type="EMBL" id="GLH72774.1"/>
    </source>
</evidence>
<reference evidence="2 3" key="1">
    <citation type="journal article" date="2023" name="Antonie Van Leeuwenhoek">
        <title>Mesoterricola silvestris gen. nov., sp. nov., Mesoterricola sediminis sp. nov., Geothrix oryzae sp. nov., Geothrix edaphica sp. nov., Geothrix rubra sp. nov., and Geothrix limicola sp. nov., six novel members of Acidobacteriota isolated from soils.</title>
        <authorList>
            <person name="Itoh H."/>
            <person name="Sugisawa Y."/>
            <person name="Mise K."/>
            <person name="Xu Z."/>
            <person name="Kuniyasu M."/>
            <person name="Ushijima N."/>
            <person name="Kawano K."/>
            <person name="Kobayashi E."/>
            <person name="Shiratori Y."/>
            <person name="Masuda Y."/>
            <person name="Senoo K."/>
        </authorList>
    </citation>
    <scope>NUCLEOTIDE SEQUENCE [LARGE SCALE GENOMIC DNA]</scope>
    <source>
        <strain evidence="2 3">Red804</strain>
    </source>
</reference>
<organism evidence="2 3">
    <name type="scientific">Geothrix limicola</name>
    <dbReference type="NCBI Taxonomy" id="2927978"/>
    <lineage>
        <taxon>Bacteria</taxon>
        <taxon>Pseudomonadati</taxon>
        <taxon>Acidobacteriota</taxon>
        <taxon>Holophagae</taxon>
        <taxon>Holophagales</taxon>
        <taxon>Holophagaceae</taxon>
        <taxon>Geothrix</taxon>
    </lineage>
</organism>
<dbReference type="EMBL" id="BSDE01000002">
    <property type="protein sequence ID" value="GLH72774.1"/>
    <property type="molecule type" value="Genomic_DNA"/>
</dbReference>
<gene>
    <name evidence="2" type="ORF">GETHLI_12760</name>
</gene>
<comment type="caution">
    <text evidence="2">The sequence shown here is derived from an EMBL/GenBank/DDBJ whole genome shotgun (WGS) entry which is preliminary data.</text>
</comment>
<feature type="region of interest" description="Disordered" evidence="1">
    <location>
        <begin position="1"/>
        <end position="66"/>
    </location>
</feature>
<proteinExistence type="predicted"/>
<sequence length="66" mass="6701">MNPVSGARGVSTPPAPVIKPPAAKPEVQESAQVERTEAQRGTQEAGETQAAPPANPSVGTRLNVTA</sequence>
<feature type="compositionally biased region" description="Polar residues" evidence="1">
    <location>
        <begin position="57"/>
        <end position="66"/>
    </location>
</feature>
<dbReference type="RefSeq" id="WP_285571962.1">
    <property type="nucleotide sequence ID" value="NZ_BSDE01000002.1"/>
</dbReference>
<feature type="compositionally biased region" description="Pro residues" evidence="1">
    <location>
        <begin position="13"/>
        <end position="23"/>
    </location>
</feature>
<accession>A0ABQ5QD58</accession>
<evidence type="ECO:0000256" key="1">
    <source>
        <dbReference type="SAM" id="MobiDB-lite"/>
    </source>
</evidence>
<evidence type="ECO:0000313" key="3">
    <source>
        <dbReference type="Proteomes" id="UP001165069"/>
    </source>
</evidence>
<keyword evidence="3" id="KW-1185">Reference proteome</keyword>
<dbReference type="Proteomes" id="UP001165069">
    <property type="component" value="Unassembled WGS sequence"/>
</dbReference>
<protein>
    <submittedName>
        <fullName evidence="2">Uncharacterized protein</fullName>
    </submittedName>
</protein>